<dbReference type="Pfam" id="PF01925">
    <property type="entry name" value="TauE"/>
    <property type="match status" value="1"/>
</dbReference>
<feature type="transmembrane region" description="Helical" evidence="5">
    <location>
        <begin position="194"/>
        <end position="214"/>
    </location>
</feature>
<keyword evidence="4 5" id="KW-0472">Membrane</keyword>
<keyword evidence="3 5" id="KW-1133">Transmembrane helix</keyword>
<feature type="transmembrane region" description="Helical" evidence="5">
    <location>
        <begin position="226"/>
        <end position="247"/>
    </location>
</feature>
<protein>
    <recommendedName>
        <fullName evidence="5">Probable membrane transporter protein</fullName>
    </recommendedName>
</protein>
<evidence type="ECO:0000256" key="1">
    <source>
        <dbReference type="ARBA" id="ARBA00004141"/>
    </source>
</evidence>
<feature type="transmembrane region" description="Helical" evidence="5">
    <location>
        <begin position="125"/>
        <end position="153"/>
    </location>
</feature>
<evidence type="ECO:0000256" key="2">
    <source>
        <dbReference type="ARBA" id="ARBA00022692"/>
    </source>
</evidence>
<evidence type="ECO:0000256" key="3">
    <source>
        <dbReference type="ARBA" id="ARBA00022989"/>
    </source>
</evidence>
<feature type="transmembrane region" description="Helical" evidence="5">
    <location>
        <begin position="32"/>
        <end position="58"/>
    </location>
</feature>
<proteinExistence type="inferred from homology"/>
<reference evidence="6 7" key="1">
    <citation type="submission" date="2015-12" db="EMBL/GenBank/DDBJ databases">
        <title>Serinicoccus chungangenesis strain CD08_5 genome sequencing and assembly.</title>
        <authorList>
            <person name="Chander A.M."/>
            <person name="Kaur G."/>
            <person name="Nair G.R."/>
            <person name="Dhawan D.K."/>
            <person name="Kochhar R.K."/>
            <person name="Mayilraj S."/>
            <person name="Bhadada S.K."/>
        </authorList>
    </citation>
    <scope>NUCLEOTIDE SEQUENCE [LARGE SCALE GENOMIC DNA]</scope>
    <source>
        <strain evidence="6 7">CD08_5</strain>
    </source>
</reference>
<evidence type="ECO:0000313" key="7">
    <source>
        <dbReference type="Proteomes" id="UP000054837"/>
    </source>
</evidence>
<dbReference type="InterPro" id="IPR002781">
    <property type="entry name" value="TM_pro_TauE-like"/>
</dbReference>
<gene>
    <name evidence="6" type="ORF">AVL62_06155</name>
</gene>
<evidence type="ECO:0000256" key="5">
    <source>
        <dbReference type="RuleBase" id="RU363041"/>
    </source>
</evidence>
<dbReference type="GO" id="GO:0005886">
    <property type="term" value="C:plasma membrane"/>
    <property type="evidence" value="ECO:0007669"/>
    <property type="project" value="UniProtKB-SubCell"/>
</dbReference>
<dbReference type="EMBL" id="LQBL01000002">
    <property type="protein sequence ID" value="KUG59263.1"/>
    <property type="molecule type" value="Genomic_DNA"/>
</dbReference>
<evidence type="ECO:0000313" key="6">
    <source>
        <dbReference type="EMBL" id="KUG59263.1"/>
    </source>
</evidence>
<dbReference type="Proteomes" id="UP000054837">
    <property type="component" value="Unassembled WGS sequence"/>
</dbReference>
<sequence length="248" mass="24768">MTFAVLVIAAVALGAALQRVAGMGLGMSVAPVASVLIGPVAGVMVSNVAAIVAAAILAVMLRGDVDWRRFRTLVPLLLVGSLAGALVVRHVPVAVLDVVLGASVLVAITAVVGTRRQPAVTGRGAVVVSGAVAGFMNTTSGVAGPAMAVYAVASRWDQRSFAATLQPIFLLANTASVVIKVAVGATPSGGVVPAWTWVVLCAAVPVGIWAGSAVSDRVSLRTARRVAIAVAATGGLVALVRGLLTWLG</sequence>
<keyword evidence="5" id="KW-1003">Cell membrane</keyword>
<feature type="transmembrane region" description="Helical" evidence="5">
    <location>
        <begin position="94"/>
        <end position="113"/>
    </location>
</feature>
<feature type="transmembrane region" description="Helical" evidence="5">
    <location>
        <begin position="70"/>
        <end position="88"/>
    </location>
</feature>
<comment type="similarity">
    <text evidence="5">Belongs to the 4-toluene sulfonate uptake permease (TSUP) (TC 2.A.102) family.</text>
</comment>
<comment type="subcellular location">
    <subcellularLocation>
        <location evidence="5">Cell membrane</location>
        <topology evidence="5">Multi-pass membrane protein</topology>
    </subcellularLocation>
    <subcellularLocation>
        <location evidence="1">Membrane</location>
        <topology evidence="1">Multi-pass membrane protein</topology>
    </subcellularLocation>
</comment>
<keyword evidence="7" id="KW-1185">Reference proteome</keyword>
<dbReference type="OrthoDB" id="3872971at2"/>
<keyword evidence="2 5" id="KW-0812">Transmembrane</keyword>
<evidence type="ECO:0000256" key="4">
    <source>
        <dbReference type="ARBA" id="ARBA00023136"/>
    </source>
</evidence>
<dbReference type="RefSeq" id="WP_058889739.1">
    <property type="nucleotide sequence ID" value="NZ_LQBL01000002.1"/>
</dbReference>
<name>A0A0W8IGX7_9MICO</name>
<dbReference type="AlphaFoldDB" id="A0A0W8IGX7"/>
<comment type="caution">
    <text evidence="6">The sequence shown here is derived from an EMBL/GenBank/DDBJ whole genome shotgun (WGS) entry which is preliminary data.</text>
</comment>
<dbReference type="STRING" id="767452.AVL62_06155"/>
<organism evidence="6 7">
    <name type="scientific">Serinicoccus chungangensis</name>
    <dbReference type="NCBI Taxonomy" id="767452"/>
    <lineage>
        <taxon>Bacteria</taxon>
        <taxon>Bacillati</taxon>
        <taxon>Actinomycetota</taxon>
        <taxon>Actinomycetes</taxon>
        <taxon>Micrococcales</taxon>
        <taxon>Ornithinimicrobiaceae</taxon>
        <taxon>Serinicoccus</taxon>
    </lineage>
</organism>
<accession>A0A0W8IGX7</accession>